<keyword evidence="2" id="KW-1185">Reference proteome</keyword>
<organism evidence="1 2">
    <name type="scientific">Chelonia mydas</name>
    <name type="common">Green sea-turtle</name>
    <name type="synonym">Chelonia agassizi</name>
    <dbReference type="NCBI Taxonomy" id="8469"/>
    <lineage>
        <taxon>Eukaryota</taxon>
        <taxon>Metazoa</taxon>
        <taxon>Chordata</taxon>
        <taxon>Craniata</taxon>
        <taxon>Vertebrata</taxon>
        <taxon>Euteleostomi</taxon>
        <taxon>Archelosauria</taxon>
        <taxon>Testudinata</taxon>
        <taxon>Testudines</taxon>
        <taxon>Cryptodira</taxon>
        <taxon>Durocryptodira</taxon>
        <taxon>Americhelydia</taxon>
        <taxon>Chelonioidea</taxon>
        <taxon>Cheloniidae</taxon>
        <taxon>Chelonia</taxon>
    </lineage>
</organism>
<evidence type="ECO:0000313" key="2">
    <source>
        <dbReference type="Proteomes" id="UP000031443"/>
    </source>
</evidence>
<reference evidence="2" key="1">
    <citation type="journal article" date="2013" name="Nat. Genet.">
        <title>The draft genomes of soft-shell turtle and green sea turtle yield insights into the development and evolution of the turtle-specific body plan.</title>
        <authorList>
            <person name="Wang Z."/>
            <person name="Pascual-Anaya J."/>
            <person name="Zadissa A."/>
            <person name="Li W."/>
            <person name="Niimura Y."/>
            <person name="Huang Z."/>
            <person name="Li C."/>
            <person name="White S."/>
            <person name="Xiong Z."/>
            <person name="Fang D."/>
            <person name="Wang B."/>
            <person name="Ming Y."/>
            <person name="Chen Y."/>
            <person name="Zheng Y."/>
            <person name="Kuraku S."/>
            <person name="Pignatelli M."/>
            <person name="Herrero J."/>
            <person name="Beal K."/>
            <person name="Nozawa M."/>
            <person name="Li Q."/>
            <person name="Wang J."/>
            <person name="Zhang H."/>
            <person name="Yu L."/>
            <person name="Shigenobu S."/>
            <person name="Wang J."/>
            <person name="Liu J."/>
            <person name="Flicek P."/>
            <person name="Searle S."/>
            <person name="Wang J."/>
            <person name="Kuratani S."/>
            <person name="Yin Y."/>
            <person name="Aken B."/>
            <person name="Zhang G."/>
            <person name="Irie N."/>
        </authorList>
    </citation>
    <scope>NUCLEOTIDE SEQUENCE [LARGE SCALE GENOMIC DNA]</scope>
</reference>
<protein>
    <submittedName>
        <fullName evidence="1">Uncharacterized protein</fullName>
    </submittedName>
</protein>
<name>M7C163_CHEMY</name>
<accession>M7C163</accession>
<proteinExistence type="predicted"/>
<dbReference type="Proteomes" id="UP000031443">
    <property type="component" value="Unassembled WGS sequence"/>
</dbReference>
<evidence type="ECO:0000313" key="1">
    <source>
        <dbReference type="EMBL" id="EMP34127.1"/>
    </source>
</evidence>
<dbReference type="EMBL" id="KB533909">
    <property type="protein sequence ID" value="EMP34127.1"/>
    <property type="molecule type" value="Genomic_DNA"/>
</dbReference>
<dbReference type="AlphaFoldDB" id="M7C163"/>
<gene>
    <name evidence="1" type="ORF">UY3_08730</name>
</gene>
<sequence>MAGLALRSRYGCPKAPPSLAHPSKAYLTSPGKELSCGFTEKTVLCEDCVLHFCGTFHLGITCKGSTKANSPSQDYSLGFSRAGPVPVTCDRCKFLNNISPVKEKH</sequence>